<evidence type="ECO:0000259" key="9">
    <source>
        <dbReference type="Pfam" id="PF18916"/>
    </source>
</evidence>
<dbReference type="Proteomes" id="UP000829476">
    <property type="component" value="Chromosome"/>
</dbReference>
<gene>
    <name evidence="10" type="ORF">MQE36_09985</name>
</gene>
<organism evidence="10 11">
    <name type="scientific">Zhouia spongiae</name>
    <dbReference type="NCBI Taxonomy" id="2202721"/>
    <lineage>
        <taxon>Bacteria</taxon>
        <taxon>Pseudomonadati</taxon>
        <taxon>Bacteroidota</taxon>
        <taxon>Flavobacteriia</taxon>
        <taxon>Flavobacteriales</taxon>
        <taxon>Flavobacteriaceae</taxon>
        <taxon>Zhouia</taxon>
    </lineage>
</organism>
<feature type="domain" description="Lycopene cyclase" evidence="9">
    <location>
        <begin position="129"/>
        <end position="223"/>
    </location>
</feature>
<evidence type="ECO:0000256" key="7">
    <source>
        <dbReference type="ARBA" id="ARBA00023235"/>
    </source>
</evidence>
<evidence type="ECO:0000256" key="2">
    <source>
        <dbReference type="ARBA" id="ARBA00004829"/>
    </source>
</evidence>
<reference evidence="10 11" key="1">
    <citation type="journal article" date="2018" name="Int. J. Syst. Evol. Microbiol.">
        <title>Zhouia spongiae sp. nov., isolated from a marine sponge.</title>
        <authorList>
            <person name="Zhuang L."/>
            <person name="Lin B."/>
            <person name="Qin F."/>
            <person name="Luo L."/>
        </authorList>
    </citation>
    <scope>NUCLEOTIDE SEQUENCE [LARGE SCALE GENOMIC DNA]</scope>
    <source>
        <strain evidence="10 11">HN-Y44</strain>
    </source>
</reference>
<evidence type="ECO:0000313" key="11">
    <source>
        <dbReference type="Proteomes" id="UP000829476"/>
    </source>
</evidence>
<feature type="transmembrane region" description="Helical" evidence="8">
    <location>
        <begin position="34"/>
        <end position="52"/>
    </location>
</feature>
<keyword evidence="7" id="KW-0413">Isomerase</keyword>
<protein>
    <submittedName>
        <fullName evidence="10">Lycopene cyclase domain-containing protein</fullName>
    </submittedName>
</protein>
<evidence type="ECO:0000256" key="8">
    <source>
        <dbReference type="SAM" id="Phobius"/>
    </source>
</evidence>
<dbReference type="NCBIfam" id="TIGR03462">
    <property type="entry name" value="CarR_dom_SF"/>
    <property type="match status" value="1"/>
</dbReference>
<name>A0ABY3YIJ1_9FLAO</name>
<proteinExistence type="predicted"/>
<dbReference type="RefSeq" id="WP_242935836.1">
    <property type="nucleotide sequence ID" value="NZ_CP094326.1"/>
</dbReference>
<feature type="domain" description="Lycopene cyclase" evidence="9">
    <location>
        <begin position="3"/>
        <end position="94"/>
    </location>
</feature>
<feature type="transmembrane region" description="Helical" evidence="8">
    <location>
        <begin position="6"/>
        <end position="22"/>
    </location>
</feature>
<evidence type="ECO:0000256" key="5">
    <source>
        <dbReference type="ARBA" id="ARBA00022989"/>
    </source>
</evidence>
<evidence type="ECO:0000256" key="4">
    <source>
        <dbReference type="ARBA" id="ARBA00022746"/>
    </source>
</evidence>
<dbReference type="InterPro" id="IPR017825">
    <property type="entry name" value="Lycopene_cyclase_dom"/>
</dbReference>
<evidence type="ECO:0000256" key="1">
    <source>
        <dbReference type="ARBA" id="ARBA00004141"/>
    </source>
</evidence>
<feature type="transmembrane region" description="Helical" evidence="8">
    <location>
        <begin position="158"/>
        <end position="187"/>
    </location>
</feature>
<sequence>MKSLYLIVDLASVSVPFIFSFHPKIKFFKKFKPLLTGILLTLLVFIPWDVYFTKSGYWGFNPDYLTGPELIGLPIEEWLFFICIPFACIFTHFCLTKFYPSVKLGIKTTRYISFLIILISMILCLIYFNRSYTIVNYSYAVLLIGFTLIKYPEILQQFYLTFLVILIPFFIVNGLLTGSMIETPIVWYDNAENMGIRMFTIPVEDSMYAFTMLLTCYLPVHCFSKKSN</sequence>
<keyword evidence="6 8" id="KW-0472">Membrane</keyword>
<keyword evidence="4" id="KW-0125">Carotenoid biosynthesis</keyword>
<feature type="transmembrane region" description="Helical" evidence="8">
    <location>
        <begin position="78"/>
        <end position="99"/>
    </location>
</feature>
<comment type="subcellular location">
    <subcellularLocation>
        <location evidence="1">Membrane</location>
        <topology evidence="1">Multi-pass membrane protein</topology>
    </subcellularLocation>
</comment>
<keyword evidence="5 8" id="KW-1133">Transmembrane helix</keyword>
<accession>A0ABY3YIJ1</accession>
<dbReference type="EMBL" id="CP094326">
    <property type="protein sequence ID" value="UNY97423.1"/>
    <property type="molecule type" value="Genomic_DNA"/>
</dbReference>
<evidence type="ECO:0000313" key="10">
    <source>
        <dbReference type="EMBL" id="UNY97423.1"/>
    </source>
</evidence>
<keyword evidence="3 8" id="KW-0812">Transmembrane</keyword>
<keyword evidence="11" id="KW-1185">Reference proteome</keyword>
<evidence type="ECO:0000256" key="3">
    <source>
        <dbReference type="ARBA" id="ARBA00022692"/>
    </source>
</evidence>
<evidence type="ECO:0000256" key="6">
    <source>
        <dbReference type="ARBA" id="ARBA00023136"/>
    </source>
</evidence>
<feature type="transmembrane region" description="Helical" evidence="8">
    <location>
        <begin position="111"/>
        <end position="128"/>
    </location>
</feature>
<dbReference type="Pfam" id="PF18916">
    <property type="entry name" value="Lycopene_cyc"/>
    <property type="match status" value="2"/>
</dbReference>
<comment type="pathway">
    <text evidence="2">Carotenoid biosynthesis.</text>
</comment>